<reference evidence="5" key="1">
    <citation type="submission" date="2025-08" db="UniProtKB">
        <authorList>
            <consortium name="RefSeq"/>
        </authorList>
    </citation>
    <scope>IDENTIFICATION</scope>
    <source>
        <tissue evidence="5">Whole larvae</tissue>
    </source>
</reference>
<organism evidence="4 5">
    <name type="scientific">Galleria mellonella</name>
    <name type="common">Greater wax moth</name>
    <dbReference type="NCBI Taxonomy" id="7137"/>
    <lineage>
        <taxon>Eukaryota</taxon>
        <taxon>Metazoa</taxon>
        <taxon>Ecdysozoa</taxon>
        <taxon>Arthropoda</taxon>
        <taxon>Hexapoda</taxon>
        <taxon>Insecta</taxon>
        <taxon>Pterygota</taxon>
        <taxon>Neoptera</taxon>
        <taxon>Endopterygota</taxon>
        <taxon>Lepidoptera</taxon>
        <taxon>Glossata</taxon>
        <taxon>Ditrysia</taxon>
        <taxon>Pyraloidea</taxon>
        <taxon>Pyralidae</taxon>
        <taxon>Galleriinae</taxon>
        <taxon>Galleria</taxon>
    </lineage>
</organism>
<dbReference type="GO" id="GO:0006357">
    <property type="term" value="P:regulation of transcription by RNA polymerase II"/>
    <property type="evidence" value="ECO:0007669"/>
    <property type="project" value="TreeGrafter"/>
</dbReference>
<dbReference type="GO" id="GO:0005667">
    <property type="term" value="C:transcription regulator complex"/>
    <property type="evidence" value="ECO:0007669"/>
    <property type="project" value="TreeGrafter"/>
</dbReference>
<dbReference type="GO" id="GO:0005634">
    <property type="term" value="C:nucleus"/>
    <property type="evidence" value="ECO:0007669"/>
    <property type="project" value="UniProtKB-SubCell"/>
</dbReference>
<dbReference type="FunCoup" id="A0A6J1WFU7">
    <property type="interactions" value="21"/>
</dbReference>
<dbReference type="Pfam" id="PF02944">
    <property type="entry name" value="BESS"/>
    <property type="match status" value="1"/>
</dbReference>
<keyword evidence="4" id="KW-1185">Reference proteome</keyword>
<proteinExistence type="predicted"/>
<dbReference type="Proteomes" id="UP001652740">
    <property type="component" value="Unplaced"/>
</dbReference>
<name>A0A6J1WFU7_GALME</name>
<dbReference type="InterPro" id="IPR039353">
    <property type="entry name" value="TF_Adf1"/>
</dbReference>
<dbReference type="SMART" id="SM00595">
    <property type="entry name" value="MADF"/>
    <property type="match status" value="1"/>
</dbReference>
<keyword evidence="1" id="KW-0539">Nucleus</keyword>
<dbReference type="PANTHER" id="PTHR12243:SF67">
    <property type="entry name" value="COREPRESSOR OF PANGOLIN, ISOFORM A-RELATED"/>
    <property type="match status" value="1"/>
</dbReference>
<accession>A0A6J1WFU7</accession>
<dbReference type="PROSITE" id="PS51029">
    <property type="entry name" value="MADF"/>
    <property type="match status" value="1"/>
</dbReference>
<comment type="subcellular location">
    <subcellularLocation>
        <location evidence="1">Nucleus</location>
    </subcellularLocation>
</comment>
<dbReference type="RefSeq" id="XP_026749507.2">
    <property type="nucleotide sequence ID" value="XM_026893706.3"/>
</dbReference>
<dbReference type="Pfam" id="PF10545">
    <property type="entry name" value="MADF_DNA_bdg"/>
    <property type="match status" value="1"/>
</dbReference>
<dbReference type="PROSITE" id="PS51031">
    <property type="entry name" value="BESS"/>
    <property type="match status" value="1"/>
</dbReference>
<dbReference type="InterPro" id="IPR006578">
    <property type="entry name" value="MADF-dom"/>
</dbReference>
<evidence type="ECO:0000256" key="1">
    <source>
        <dbReference type="PROSITE-ProRule" id="PRU00371"/>
    </source>
</evidence>
<dbReference type="GO" id="GO:0003677">
    <property type="term" value="F:DNA binding"/>
    <property type="evidence" value="ECO:0007669"/>
    <property type="project" value="InterPro"/>
</dbReference>
<dbReference type="KEGG" id="gmw:113510256"/>
<dbReference type="PANTHER" id="PTHR12243">
    <property type="entry name" value="MADF DOMAIN TRANSCRIPTION FACTOR"/>
    <property type="match status" value="1"/>
</dbReference>
<dbReference type="InterPro" id="IPR004210">
    <property type="entry name" value="BESS_motif"/>
</dbReference>
<gene>
    <name evidence="5" type="primary">LOC113510256</name>
</gene>
<dbReference type="AlphaFoldDB" id="A0A6J1WFU7"/>
<dbReference type="InParanoid" id="A0A6J1WFU7"/>
<feature type="domain" description="MADF" evidence="2">
    <location>
        <begin position="6"/>
        <end position="101"/>
    </location>
</feature>
<protein>
    <submittedName>
        <fullName evidence="5">Uncharacterized protein LOC113510256</fullName>
    </submittedName>
</protein>
<sequence length="250" mass="29829">MSMVEELIDEVEKRPMLWNRRHLAHSNRAKVDREWGVVAKILRSDKYKVKNKWRNLRDQFLREAKKLAVPSSGTNDQPLISFYKGKWMYFERLLFMKETVDDQIKKRRNSATEDAEEELDFSKQVKLEEISITEHSLPSEFYNDYMNSYQQIYKTQISEMKLEPEEPEEVTVCPTIKRENDLSEKITVSDDDRIKNEVEIDDDMHFVKSLVPFLRNLTPVRKLMIRNEIQSLLMRELINENQKTCSCNKT</sequence>
<dbReference type="GeneID" id="113510256"/>
<evidence type="ECO:0000313" key="4">
    <source>
        <dbReference type="Proteomes" id="UP001652740"/>
    </source>
</evidence>
<evidence type="ECO:0000259" key="3">
    <source>
        <dbReference type="PROSITE" id="PS51031"/>
    </source>
</evidence>
<evidence type="ECO:0000313" key="5">
    <source>
        <dbReference type="RefSeq" id="XP_026749507.2"/>
    </source>
</evidence>
<evidence type="ECO:0000259" key="2">
    <source>
        <dbReference type="PROSITE" id="PS51029"/>
    </source>
</evidence>
<feature type="domain" description="BESS" evidence="3">
    <location>
        <begin position="200"/>
        <end position="239"/>
    </location>
</feature>